<protein>
    <submittedName>
        <fullName evidence="1">Uncharacterized protein</fullName>
    </submittedName>
</protein>
<keyword evidence="2" id="KW-1185">Reference proteome</keyword>
<reference evidence="1 2" key="1">
    <citation type="submission" date="2020-10" db="EMBL/GenBank/DDBJ databases">
        <title>Identification of Nocardia species via Next-generation sequencing and recognition of intraspecies genetic diversity.</title>
        <authorList>
            <person name="Li P."/>
            <person name="Li P."/>
            <person name="Lu B."/>
        </authorList>
    </citation>
    <scope>NUCLEOTIDE SEQUENCE [LARGE SCALE GENOMIC DNA]</scope>
    <source>
        <strain evidence="1 2">BJ06-0143</strain>
    </source>
</reference>
<dbReference type="EMBL" id="JADLQN010000001">
    <property type="protein sequence ID" value="MBF6355258.1"/>
    <property type="molecule type" value="Genomic_DNA"/>
</dbReference>
<organism evidence="1 2">
    <name type="scientific">Nocardia higoensis</name>
    <dbReference type="NCBI Taxonomy" id="228599"/>
    <lineage>
        <taxon>Bacteria</taxon>
        <taxon>Bacillati</taxon>
        <taxon>Actinomycetota</taxon>
        <taxon>Actinomycetes</taxon>
        <taxon>Mycobacteriales</taxon>
        <taxon>Nocardiaceae</taxon>
        <taxon>Nocardia</taxon>
    </lineage>
</organism>
<accession>A0ABS0DEZ3</accession>
<sequence length="89" mass="9701">MAADTRRPSRSRSIGAVVPIDQAASVLGFQPTADKRRHDNPHWPVRSPAAAAAALHLHGGCPWHCSTRIAALIVSADDYQYFRDRGVID</sequence>
<dbReference type="Proteomes" id="UP000707731">
    <property type="component" value="Unassembled WGS sequence"/>
</dbReference>
<comment type="caution">
    <text evidence="1">The sequence shown here is derived from an EMBL/GenBank/DDBJ whole genome shotgun (WGS) entry which is preliminary data.</text>
</comment>
<proteinExistence type="predicted"/>
<dbReference type="RefSeq" id="WP_195001876.1">
    <property type="nucleotide sequence ID" value="NZ_JADLQN010000001.1"/>
</dbReference>
<evidence type="ECO:0000313" key="1">
    <source>
        <dbReference type="EMBL" id="MBF6355258.1"/>
    </source>
</evidence>
<name>A0ABS0DEZ3_9NOCA</name>
<gene>
    <name evidence="1" type="ORF">IU449_12010</name>
</gene>
<evidence type="ECO:0000313" key="2">
    <source>
        <dbReference type="Proteomes" id="UP000707731"/>
    </source>
</evidence>